<accession>A0A176VRZ9</accession>
<dbReference type="AlphaFoldDB" id="A0A176VRZ9"/>
<keyword evidence="3" id="KW-1185">Reference proteome</keyword>
<feature type="compositionally biased region" description="Basic and acidic residues" evidence="1">
    <location>
        <begin position="9"/>
        <end position="35"/>
    </location>
</feature>
<evidence type="ECO:0000313" key="3">
    <source>
        <dbReference type="Proteomes" id="UP000077202"/>
    </source>
</evidence>
<protein>
    <submittedName>
        <fullName evidence="2">Uncharacterized protein</fullName>
    </submittedName>
</protein>
<feature type="region of interest" description="Disordered" evidence="1">
    <location>
        <begin position="1"/>
        <end position="38"/>
    </location>
</feature>
<dbReference type="Proteomes" id="UP000077202">
    <property type="component" value="Unassembled WGS sequence"/>
</dbReference>
<gene>
    <name evidence="2" type="ORF">AXG93_285s1240</name>
</gene>
<organism evidence="2 3">
    <name type="scientific">Marchantia polymorpha subsp. ruderalis</name>
    <dbReference type="NCBI Taxonomy" id="1480154"/>
    <lineage>
        <taxon>Eukaryota</taxon>
        <taxon>Viridiplantae</taxon>
        <taxon>Streptophyta</taxon>
        <taxon>Embryophyta</taxon>
        <taxon>Marchantiophyta</taxon>
        <taxon>Marchantiopsida</taxon>
        <taxon>Marchantiidae</taxon>
        <taxon>Marchantiales</taxon>
        <taxon>Marchantiaceae</taxon>
        <taxon>Marchantia</taxon>
    </lineage>
</organism>
<sequence>MDTTDEDERGPGEGIHFERGDSRIGCRTDQRDGGRSRGHYTADILGGRVAVQREWNSATALVREREAQLREKEIECEVLQLNLEKEFGRCVELEETPRGLRISNENAQKVTVDLMARLEKFREAYEAAIKRSKRLITTAKKREKKHVEELATLKARRAEEARIAEELRG</sequence>
<evidence type="ECO:0000313" key="2">
    <source>
        <dbReference type="EMBL" id="OAE23467.1"/>
    </source>
</evidence>
<name>A0A176VRZ9_MARPO</name>
<evidence type="ECO:0000256" key="1">
    <source>
        <dbReference type="SAM" id="MobiDB-lite"/>
    </source>
</evidence>
<comment type="caution">
    <text evidence="2">The sequence shown here is derived from an EMBL/GenBank/DDBJ whole genome shotgun (WGS) entry which is preliminary data.</text>
</comment>
<dbReference type="EMBL" id="LVLJ01002837">
    <property type="protein sequence ID" value="OAE23467.1"/>
    <property type="molecule type" value="Genomic_DNA"/>
</dbReference>
<reference evidence="2" key="1">
    <citation type="submission" date="2016-03" db="EMBL/GenBank/DDBJ databases">
        <title>Mechanisms controlling the formation of the plant cell surface in tip-growing cells are functionally conserved among land plants.</title>
        <authorList>
            <person name="Honkanen S."/>
            <person name="Jones V.A."/>
            <person name="Morieri G."/>
            <person name="Champion C."/>
            <person name="Hetherington A.J."/>
            <person name="Kelly S."/>
            <person name="Saint-Marcoux D."/>
            <person name="Proust H."/>
            <person name="Prescott H."/>
            <person name="Dolan L."/>
        </authorList>
    </citation>
    <scope>NUCLEOTIDE SEQUENCE [LARGE SCALE GENOMIC DNA]</scope>
    <source>
        <tissue evidence="2">Whole gametophyte</tissue>
    </source>
</reference>
<proteinExistence type="predicted"/>